<dbReference type="NCBIfam" id="TIGR01640">
    <property type="entry name" value="F_box_assoc_1"/>
    <property type="match status" value="1"/>
</dbReference>
<dbReference type="EMBL" id="BSYR01000051">
    <property type="protein sequence ID" value="GMJ08343.1"/>
    <property type="molecule type" value="Genomic_DNA"/>
</dbReference>
<dbReference type="AlphaFoldDB" id="A0A9W7J559"/>
<protein>
    <recommendedName>
        <fullName evidence="1">F-box domain-containing protein</fullName>
    </recommendedName>
</protein>
<dbReference type="InterPro" id="IPR001810">
    <property type="entry name" value="F-box_dom"/>
</dbReference>
<dbReference type="InterPro" id="IPR036047">
    <property type="entry name" value="F-box-like_dom_sf"/>
</dbReference>
<dbReference type="PANTHER" id="PTHR31672">
    <property type="entry name" value="BNACNNG10540D PROTEIN"/>
    <property type="match status" value="1"/>
</dbReference>
<dbReference type="Gene3D" id="1.20.1280.50">
    <property type="match status" value="1"/>
</dbReference>
<dbReference type="SUPFAM" id="SSF50965">
    <property type="entry name" value="Galactose oxidase, central domain"/>
    <property type="match status" value="1"/>
</dbReference>
<evidence type="ECO:0000259" key="1">
    <source>
        <dbReference type="PROSITE" id="PS50181"/>
    </source>
</evidence>
<dbReference type="InterPro" id="IPR017451">
    <property type="entry name" value="F-box-assoc_interact_dom"/>
</dbReference>
<evidence type="ECO:0000313" key="3">
    <source>
        <dbReference type="Proteomes" id="UP001165190"/>
    </source>
</evidence>
<dbReference type="InterPro" id="IPR006527">
    <property type="entry name" value="F-box-assoc_dom_typ1"/>
</dbReference>
<organism evidence="2 3">
    <name type="scientific">Hibiscus trionum</name>
    <name type="common">Flower of an hour</name>
    <dbReference type="NCBI Taxonomy" id="183268"/>
    <lineage>
        <taxon>Eukaryota</taxon>
        <taxon>Viridiplantae</taxon>
        <taxon>Streptophyta</taxon>
        <taxon>Embryophyta</taxon>
        <taxon>Tracheophyta</taxon>
        <taxon>Spermatophyta</taxon>
        <taxon>Magnoliopsida</taxon>
        <taxon>eudicotyledons</taxon>
        <taxon>Gunneridae</taxon>
        <taxon>Pentapetalae</taxon>
        <taxon>rosids</taxon>
        <taxon>malvids</taxon>
        <taxon>Malvales</taxon>
        <taxon>Malvaceae</taxon>
        <taxon>Malvoideae</taxon>
        <taxon>Hibiscus</taxon>
    </lineage>
</organism>
<dbReference type="Pfam" id="PF07734">
    <property type="entry name" value="FBA_1"/>
    <property type="match status" value="1"/>
</dbReference>
<dbReference type="PROSITE" id="PS50181">
    <property type="entry name" value="FBOX"/>
    <property type="match status" value="1"/>
</dbReference>
<gene>
    <name evidence="2" type="ORF">HRI_004503500</name>
</gene>
<reference evidence="2" key="1">
    <citation type="submission" date="2023-05" db="EMBL/GenBank/DDBJ databases">
        <title>Genome and transcriptome analyses reveal genes involved in the formation of fine ridges on petal epidermal cells in Hibiscus trionum.</title>
        <authorList>
            <person name="Koshimizu S."/>
            <person name="Masuda S."/>
            <person name="Ishii T."/>
            <person name="Shirasu K."/>
            <person name="Hoshino A."/>
            <person name="Arita M."/>
        </authorList>
    </citation>
    <scope>NUCLEOTIDE SEQUENCE</scope>
    <source>
        <strain evidence="2">Hamamatsu line</strain>
    </source>
</reference>
<dbReference type="Pfam" id="PF00646">
    <property type="entry name" value="F-box"/>
    <property type="match status" value="1"/>
</dbReference>
<dbReference type="PANTHER" id="PTHR31672:SF13">
    <property type="entry name" value="F-BOX PROTEIN CPR30-LIKE"/>
    <property type="match status" value="1"/>
</dbReference>
<sequence length="398" mass="45373">MTKESIVQQLSPVGEEEIPVLPIEIMVEILSRLPIKALCKFRCVSKPWLSLISDPLLAKSHLKKTIRNDLLYYQRKRVIISSYNLYSLEYESIGKDGRFDENLVALELDYPLKDKPNGLAEFLPLKEDDEFAVIMNQDLQFCEIERNWVDILGSCNGLVCISPYEDTLYLFNPSTRESRRIPDTPSGLPANGYCVFGFGFDFVNDDYKVVRLGCGTVSVYSLRTDSWRMVCHFPYYDNVRKSGVLLNGAIHWMTCYGDGADLKCVVAAFSLEKEVFLEMLAPNIVKYSFEFVLGVLNGCLCVLHNHHQMHDDFWVMTEYGVGESWTKLTLSLSYNCMKPLCLVQNGEALLQVDGKLLLYNLENDSYRYLVVDGIPAEDGFDANTYLETLVSPNSFCWT</sequence>
<name>A0A9W7J559_HIBTR</name>
<comment type="caution">
    <text evidence="2">The sequence shown here is derived from an EMBL/GenBank/DDBJ whole genome shotgun (WGS) entry which is preliminary data.</text>
</comment>
<accession>A0A9W7J559</accession>
<dbReference type="SUPFAM" id="SSF81383">
    <property type="entry name" value="F-box domain"/>
    <property type="match status" value="1"/>
</dbReference>
<evidence type="ECO:0000313" key="2">
    <source>
        <dbReference type="EMBL" id="GMJ08343.1"/>
    </source>
</evidence>
<feature type="domain" description="F-box" evidence="1">
    <location>
        <begin position="15"/>
        <end position="65"/>
    </location>
</feature>
<dbReference type="Proteomes" id="UP001165190">
    <property type="component" value="Unassembled WGS sequence"/>
</dbReference>
<dbReference type="InterPro" id="IPR011043">
    <property type="entry name" value="Gal_Oxase/kelch_b-propeller"/>
</dbReference>
<keyword evidence="3" id="KW-1185">Reference proteome</keyword>
<dbReference type="SMART" id="SM00256">
    <property type="entry name" value="FBOX"/>
    <property type="match status" value="1"/>
</dbReference>
<proteinExistence type="predicted"/>
<dbReference type="InterPro" id="IPR050796">
    <property type="entry name" value="SCF_F-box_component"/>
</dbReference>
<dbReference type="CDD" id="cd22157">
    <property type="entry name" value="F-box_AtFBW1-like"/>
    <property type="match status" value="1"/>
</dbReference>
<dbReference type="OrthoDB" id="591557at2759"/>